<accession>A0A3S5C231</accession>
<protein>
    <submittedName>
        <fullName evidence="1">Uncharacterized protein</fullName>
    </submittedName>
</protein>
<keyword evidence="2" id="KW-1185">Reference proteome</keyword>
<organism evidence="1 2">
    <name type="scientific">Protopolystoma xenopodis</name>
    <dbReference type="NCBI Taxonomy" id="117903"/>
    <lineage>
        <taxon>Eukaryota</taxon>
        <taxon>Metazoa</taxon>
        <taxon>Spiralia</taxon>
        <taxon>Lophotrochozoa</taxon>
        <taxon>Platyhelminthes</taxon>
        <taxon>Monogenea</taxon>
        <taxon>Polyopisthocotylea</taxon>
        <taxon>Polystomatidea</taxon>
        <taxon>Polystomatidae</taxon>
        <taxon>Protopolystoma</taxon>
    </lineage>
</organism>
<dbReference type="AlphaFoldDB" id="A0A3S5C231"/>
<name>A0A3S5C231_9PLAT</name>
<proteinExistence type="predicted"/>
<evidence type="ECO:0000313" key="2">
    <source>
        <dbReference type="Proteomes" id="UP000784294"/>
    </source>
</evidence>
<reference evidence="1" key="1">
    <citation type="submission" date="2018-11" db="EMBL/GenBank/DDBJ databases">
        <authorList>
            <consortium name="Pathogen Informatics"/>
        </authorList>
    </citation>
    <scope>NUCLEOTIDE SEQUENCE</scope>
</reference>
<gene>
    <name evidence="1" type="ORF">PXEA_LOCUS23750</name>
</gene>
<sequence>MGTGQLNFERLPTYARYPPLISPETVAIWPHLTPKKVRFGVAAVDLGVVRFFEDVCVQLYSRNSEANCLRLTEQPDAWAEIRMELLLV</sequence>
<dbReference type="EMBL" id="CAAALY010111187">
    <property type="protein sequence ID" value="VEL30310.1"/>
    <property type="molecule type" value="Genomic_DNA"/>
</dbReference>
<comment type="caution">
    <text evidence="1">The sequence shown here is derived from an EMBL/GenBank/DDBJ whole genome shotgun (WGS) entry which is preliminary data.</text>
</comment>
<dbReference type="Proteomes" id="UP000784294">
    <property type="component" value="Unassembled WGS sequence"/>
</dbReference>
<evidence type="ECO:0000313" key="1">
    <source>
        <dbReference type="EMBL" id="VEL30310.1"/>
    </source>
</evidence>